<dbReference type="InterPro" id="IPR018186">
    <property type="entry name" value="TF_T-box_CS"/>
</dbReference>
<dbReference type="SMART" id="SM00425">
    <property type="entry name" value="TBOX"/>
    <property type="match status" value="1"/>
</dbReference>
<feature type="region of interest" description="Disordered" evidence="15">
    <location>
        <begin position="1164"/>
        <end position="1190"/>
    </location>
</feature>
<feature type="compositionally biased region" description="Polar residues" evidence="15">
    <location>
        <begin position="1105"/>
        <end position="1136"/>
    </location>
</feature>
<dbReference type="CTD" id="23269"/>
<keyword evidence="11 14" id="KW-0539">Nucleus</keyword>
<dbReference type="PRINTS" id="PR00937">
    <property type="entry name" value="TBOX"/>
</dbReference>
<dbReference type="CDD" id="cd20195">
    <property type="entry name" value="T-box_MGA-like"/>
    <property type="match status" value="1"/>
</dbReference>
<dbReference type="InterPro" id="IPR036960">
    <property type="entry name" value="T-box_sf"/>
</dbReference>
<comment type="function">
    <text evidence="12">Functions as a dual-specificity transcription factor, regulating the expression of both MAX-network and T-box family target genes. Functions as a repressor or an activator. Binds to 5'-AATTTCACACCTAGGTGTGAAATT-3' core sequence and seems to regulate MYC-MAX target genes. Suppresses transcriptional activation by MYC and inhibits MYC-dependent cell transformation. Function activated by heterodimerization with MAX. This heterodimerization serves the dual function of both generating an E-box-binding heterodimer and simultaneously blocking interaction of a corepressor.</text>
</comment>
<evidence type="ECO:0000256" key="9">
    <source>
        <dbReference type="ARBA" id="ARBA00023125"/>
    </source>
</evidence>
<evidence type="ECO:0000256" key="12">
    <source>
        <dbReference type="ARBA" id="ARBA00059348"/>
    </source>
</evidence>
<dbReference type="CDD" id="cd18911">
    <property type="entry name" value="bHLHzip_MGA"/>
    <property type="match status" value="1"/>
</dbReference>
<feature type="compositionally biased region" description="Basic residues" evidence="15">
    <location>
        <begin position="615"/>
        <end position="624"/>
    </location>
</feature>
<evidence type="ECO:0000256" key="15">
    <source>
        <dbReference type="SAM" id="MobiDB-lite"/>
    </source>
</evidence>
<keyword evidence="5" id="KW-0597">Phosphoprotein</keyword>
<dbReference type="FunFam" id="4.10.280.10:FF:000040">
    <property type="entry name" value="MAX gene-associated protein isoform X1"/>
    <property type="match status" value="1"/>
</dbReference>
<dbReference type="PANTHER" id="PTHR11267">
    <property type="entry name" value="T-BOX PROTEIN-RELATED"/>
    <property type="match status" value="1"/>
</dbReference>
<dbReference type="PROSITE" id="PS50252">
    <property type="entry name" value="TBOX_3"/>
    <property type="match status" value="1"/>
</dbReference>
<dbReference type="InterPro" id="IPR008967">
    <property type="entry name" value="p53-like_TF_DNA-bd_sf"/>
</dbReference>
<proteinExistence type="predicted"/>
<dbReference type="SUPFAM" id="SSF47459">
    <property type="entry name" value="HLH, helix-loop-helix DNA-binding domain"/>
    <property type="match status" value="1"/>
</dbReference>
<dbReference type="Gene3D" id="2.60.40.820">
    <property type="entry name" value="Transcription factor, T-box"/>
    <property type="match status" value="1"/>
</dbReference>
<dbReference type="FunFam" id="2.60.40.820:FF:000009">
    <property type="entry name" value="MAX gene-associated protein isoform X1"/>
    <property type="match status" value="1"/>
</dbReference>
<dbReference type="Proteomes" id="UP000504612">
    <property type="component" value="Unplaced"/>
</dbReference>
<comment type="subcellular location">
    <subcellularLocation>
        <location evidence="1 14">Nucleus</location>
    </subcellularLocation>
</comment>
<evidence type="ECO:0000256" key="2">
    <source>
        <dbReference type="ARBA" id="ARBA00022481"/>
    </source>
</evidence>
<evidence type="ECO:0000256" key="4">
    <source>
        <dbReference type="ARBA" id="ARBA00022499"/>
    </source>
</evidence>
<evidence type="ECO:0000256" key="7">
    <source>
        <dbReference type="ARBA" id="ARBA00023015"/>
    </source>
</evidence>
<feature type="region of interest" description="Disordered" evidence="15">
    <location>
        <begin position="277"/>
        <end position="321"/>
    </location>
</feature>
<feature type="compositionally biased region" description="Low complexity" evidence="15">
    <location>
        <begin position="2721"/>
        <end position="2735"/>
    </location>
</feature>
<feature type="region of interest" description="Disordered" evidence="15">
    <location>
        <begin position="2215"/>
        <end position="2243"/>
    </location>
</feature>
<gene>
    <name evidence="19" type="primary">MGA</name>
</gene>
<comment type="caution">
    <text evidence="14">Lacks conserved residue(s) required for the propagation of feature annotation.</text>
</comment>
<dbReference type="PROSITE" id="PS50888">
    <property type="entry name" value="BHLH"/>
    <property type="match status" value="1"/>
</dbReference>
<keyword evidence="7" id="KW-0805">Transcription regulation</keyword>
<keyword evidence="2" id="KW-0488">Methylation</keyword>
<organism evidence="18 19">
    <name type="scientific">Notechis scutatus</name>
    <name type="common">mainland tiger snake</name>
    <dbReference type="NCBI Taxonomy" id="8663"/>
    <lineage>
        <taxon>Eukaryota</taxon>
        <taxon>Metazoa</taxon>
        <taxon>Chordata</taxon>
        <taxon>Craniata</taxon>
        <taxon>Vertebrata</taxon>
        <taxon>Euteleostomi</taxon>
        <taxon>Lepidosauria</taxon>
        <taxon>Squamata</taxon>
        <taxon>Bifurcata</taxon>
        <taxon>Unidentata</taxon>
        <taxon>Episquamata</taxon>
        <taxon>Toxicofera</taxon>
        <taxon>Serpentes</taxon>
        <taxon>Colubroidea</taxon>
        <taxon>Elapidae</taxon>
        <taxon>Hydrophiinae</taxon>
        <taxon>Notechis</taxon>
    </lineage>
</organism>
<dbReference type="PANTHER" id="PTHR11267:SF32">
    <property type="entry name" value="MAX GENE-ASSOCIATED PROTEIN"/>
    <property type="match status" value="1"/>
</dbReference>
<dbReference type="Pfam" id="PF00010">
    <property type="entry name" value="HLH"/>
    <property type="match status" value="1"/>
</dbReference>
<dbReference type="GO" id="GO:0071339">
    <property type="term" value="C:MLL1 complex"/>
    <property type="evidence" value="ECO:0007669"/>
    <property type="project" value="InterPro"/>
</dbReference>
<feature type="region of interest" description="Disordered" evidence="15">
    <location>
        <begin position="2711"/>
        <end position="2735"/>
    </location>
</feature>
<keyword evidence="3" id="KW-0678">Repressor</keyword>
<dbReference type="GO" id="GO:0000785">
    <property type="term" value="C:chromatin"/>
    <property type="evidence" value="ECO:0007669"/>
    <property type="project" value="TreeGrafter"/>
</dbReference>
<keyword evidence="8" id="KW-0175">Coiled coil</keyword>
<evidence type="ECO:0000259" key="17">
    <source>
        <dbReference type="PROSITE" id="PS50888"/>
    </source>
</evidence>
<feature type="compositionally biased region" description="Polar residues" evidence="15">
    <location>
        <begin position="1843"/>
        <end position="1856"/>
    </location>
</feature>
<feature type="compositionally biased region" description="Basic and acidic residues" evidence="15">
    <location>
        <begin position="277"/>
        <end position="291"/>
    </location>
</feature>
<keyword evidence="18" id="KW-1185">Reference proteome</keyword>
<keyword evidence="6" id="KW-0832">Ubl conjugation</keyword>
<dbReference type="PROSITE" id="PS01264">
    <property type="entry name" value="TBOX_2"/>
    <property type="match status" value="1"/>
</dbReference>
<dbReference type="Gene3D" id="4.10.280.10">
    <property type="entry name" value="Helix-loop-helix DNA-binding domain"/>
    <property type="match status" value="1"/>
</dbReference>
<sequence>MENIGDISTIPIMEKQPVILGNQNTGTMSGTTPALYVLVKQSTGKPDQGTLLSNQDNSSLLSSAAKPVKPKAKTYLPADCASGNITVMLDNNNMWNEFYHRSTEMILTKQGRRMFPYCRYWISGLESNLKYILVMDISPIDNFRYKWNGHSWEPSGKAEPHVLGRVFIHPESPSTGHYWMHQPVSFYKLKLTNNTLDQEGHIILHSMHRYLPRLHLVPAEKATEVIQLNGPDVQTFTFPQTEFFAVTAYQNIQITQLKIDYNPFAKGFREDGLSSRLQRDVKQNGSSEHEGNSVTSSPTNHRHPLEGNILDPSQKLDPPPSGICDPDLEKESLSPYHEFLHFAETDVHAGDDQGLKEEASESPISNPCQKLSHVTSQLTQEGGINVSVKEEPLDNYEYEPLICMEGVNVKEEETNNIAEEYSNSDGSILEQQLEKYSKIDKMDIEFHKEQQINQLGVAKAKMLKLDSGKMPVVYLESCTMTKDTVKVSALSQALMTTKNEKSPHSLDSFPAHFENKSISSPPEVEETEKITTDKMVSENITPHIPSEEDVLGISTEAYSSLNTTEIESSCDLKAPATSSPSLAKVIFDDQNINMLKTHISGKSIVGSQNVGVSGPKKRGRPRKSKLSEAGRSSKCIAKSDTTNNVSLGSGSTHLDVNPDLEDVDGMLFVSFVSKEALDIHSFDRAEEKELQNTLNNSLATCNPCTDSDGQRIQQMEKELLEDLKSFKYKQVIHPSLQEAICDTEPEKPVKNFPLWVKKDGEMDPEPIYIPTPSDVEATMSPVPDIIPTDDKPTAIEVNSMGNGVKPLRVYTPRPNPVIREEDKDPVYLYFESMMTCARVRIYERKVQEKGQQEKCPWNCEKHIEKEHDADPQPLKIEEDKDPEEKSWWFSCSAEHPSTSYVHRITPDGKNKLIEIISDCNWEEDRKEILSILSQHIRNKMPKSLKVGHFIIELESESKTWDEKNTPIYSSRVKISMPPCQNKNQNLPVVVESPNAGLSPCKRTEKLTPQKLQKQRKKGLPFYAGLSSAGKLIANTCKYDLNPSGSIQVNGKHSPQAKLILGQMGALHPASHLAAYLMGRLQPTMSDLSKTNLKIAPSNKLAVSESLPTEASPSEASKTPFSADTTSVSTARVSSQRQIAPRPLLDGVTNQLTFLNTVGGLQKKASETGSSQSLTGPQKSNTKSISSSASSTTVVTTTAITSVASLPVTISSPLQNNSPDIACTNTVEKQEINISSAMDAMEMTKPVTSMPFVQSSIPVSTSTAVIPLTVTSPTSSVSCVQPTGLSGIQKSPVSNQKQGATSPPGLPRGAEYRMGTRFILIPVQQCSSTLRPSQNMQLASGKRIVLQPLRHPGAVNLYRHPNGQIIQLVPLQQLQTSGAQSTLQPIMLRNPGSVVGIRLPGPSKLPEIAACQASAIPSVTSTTTSILSTCPSVLSEFSTAENISILSGTSSATTALLAQTPTTESSLVLPMSSNALSLSPSAETSSLLSMTSTTDIPLSPTTSSTTLASSTAAISPSLPYSVPVSPTNKSPSVFTVSPNGTNSLLPMPPSTILMSSIIEGTSAASESLVTNWTLQDMRTTAVHSALITQVTPVNSSGSVSPLGTLTLRISPSGIKNNSDQTGSQSKISCNASGVPSNINNLISLQSGSFALLQFPGQKNDPGSIAKKVAPLEIKISHKKNELSANKLKEDSICSQMAEITGSEISKLKENNLPDFHSEEITCNRNISEIIEKDAEILKLPNFSLMLQANIQSDHSYTTEKQKGEEDEALIKKTNQDKDDEHPLDKVPYPDEKCNEVAHDILPERSTQNPITESKKAEQKPLDTKAGLITEQSWWKPGKPAQPPKTLNNTEKLQTKNKPSVDPWKNEDPELPMQNMKEKCDFVAKEKDKEKVNEKAKINIGKNNTLGNEYLDSTHKDLYEKNTDFQSNFSSYEKSIQEDNQNKKVEHKISKTCGKISRPSLVVQNKINVGADELAEKLTKSTKQNTWKTKNHRKNASSLIDINWDDTEKDEKTEESANEMVDEAFGYQSEDTVNVEVLNGSESSEFEETVDIETVEEFSEKVNLARLKATAAHALLYKQLHLVRNHSNKTIKRHKQSEFPNKKVKNEEQAFANYRQTHTANERRRRKEMRGLFEKLKATLGLQAFPKVSKCFILKQALEEIQGLTDQADKLTGQKNLLLHTQDTLVRKVSALSGKTQEVVLKKLEYIYAKQKAVAAQKGKQKEQADPTKMIESTETASPSVEKDPTSVLGEVKPVVLSNQRTKPLILSRKENHVTEDLPPSITLTNANLLMTTNGQVLAFRNSLVPRQVTDLPSTLLQAKVKSEMVGNDEKEQSVENEDSFLMPRIVNVTSLATEEEINLNPDANKGPYTMLNTDSGASELSMQVLSQETSNHKCKENEDGSEKERNITGTTQDLLQEKYSFPQIVNVSSLKGSPEIFGTKLCFEELTGSQTWVKEVDGGGGDCQKSKKPSLQKLQVNKAKDPGSEMERQQVASVIHEPTMDTSSSVDIEENDDTDETLTSLLNEIAFLNQKLNDDTSDIPEISSSFSLADTESRQESNSASSSAFQFGTVDGNFKDLSMIQDNGDSITPLLLHLDDDDFPVGNRNAGEVSSESDALKIMLGSEVKGRNSNLLKINGSGKNMESSAKTRSVSPPILHMKTNLEAGTSDMSWRPMPKLAPLGLKTANHSLDSEGQSTKVMPALASVASKEKKLAQSAINPSQDAKATNTKATAVTKSN</sequence>
<dbReference type="InterPro" id="IPR011598">
    <property type="entry name" value="bHLH_dom"/>
</dbReference>
<feature type="region of interest" description="Disordered" evidence="15">
    <location>
        <begin position="1099"/>
        <end position="1136"/>
    </location>
</feature>
<evidence type="ECO:0000259" key="16">
    <source>
        <dbReference type="PROSITE" id="PS50252"/>
    </source>
</evidence>
<dbReference type="GO" id="GO:0000978">
    <property type="term" value="F:RNA polymerase II cis-regulatory region sequence-specific DNA binding"/>
    <property type="evidence" value="ECO:0007669"/>
    <property type="project" value="InterPro"/>
</dbReference>
<feature type="compositionally biased region" description="Basic and acidic residues" evidence="15">
    <location>
        <begin position="1811"/>
        <end position="1821"/>
    </location>
</feature>
<evidence type="ECO:0000256" key="13">
    <source>
        <dbReference type="ARBA" id="ARBA00067820"/>
    </source>
</evidence>
<dbReference type="GO" id="GO:0000981">
    <property type="term" value="F:DNA-binding transcription factor activity, RNA polymerase II-specific"/>
    <property type="evidence" value="ECO:0007669"/>
    <property type="project" value="TreeGrafter"/>
</dbReference>
<dbReference type="InterPro" id="IPR036638">
    <property type="entry name" value="HLH_DNA-bd_sf"/>
</dbReference>
<keyword evidence="9 14" id="KW-0238">DNA-binding</keyword>
<reference evidence="19" key="1">
    <citation type="submission" date="2025-08" db="UniProtKB">
        <authorList>
            <consortium name="RefSeq"/>
        </authorList>
    </citation>
    <scope>IDENTIFICATION</scope>
</reference>
<evidence type="ECO:0000256" key="1">
    <source>
        <dbReference type="ARBA" id="ARBA00004123"/>
    </source>
</evidence>
<feature type="domain" description="BHLH" evidence="17">
    <location>
        <begin position="2111"/>
        <end position="2162"/>
    </location>
</feature>
<feature type="compositionally biased region" description="Polar residues" evidence="15">
    <location>
        <begin position="1166"/>
        <end position="1182"/>
    </location>
</feature>
<protein>
    <recommendedName>
        <fullName evidence="13">MAX gene-associated protein</fullName>
    </recommendedName>
</protein>
<evidence type="ECO:0000313" key="18">
    <source>
        <dbReference type="Proteomes" id="UP000504612"/>
    </source>
</evidence>
<accession>A0A6J1TXS9</accession>
<evidence type="ECO:0000256" key="3">
    <source>
        <dbReference type="ARBA" id="ARBA00022491"/>
    </source>
</evidence>
<dbReference type="RefSeq" id="XP_026520389.1">
    <property type="nucleotide sequence ID" value="XM_026664604.1"/>
</dbReference>
<evidence type="ECO:0000256" key="14">
    <source>
        <dbReference type="PROSITE-ProRule" id="PRU00201"/>
    </source>
</evidence>
<feature type="region of interest" description="Disordered" evidence="15">
    <location>
        <begin position="1286"/>
        <end position="1308"/>
    </location>
</feature>
<feature type="domain" description="T-box" evidence="16">
    <location>
        <begin position="89"/>
        <end position="270"/>
    </location>
</feature>
<feature type="compositionally biased region" description="Polar residues" evidence="15">
    <location>
        <begin position="1286"/>
        <end position="1300"/>
    </location>
</feature>
<dbReference type="GO" id="GO:0001708">
    <property type="term" value="P:cell fate specification"/>
    <property type="evidence" value="ECO:0007669"/>
    <property type="project" value="TreeGrafter"/>
</dbReference>
<evidence type="ECO:0000313" key="19">
    <source>
        <dbReference type="RefSeq" id="XP_026520389.1"/>
    </source>
</evidence>
<dbReference type="SUPFAM" id="SSF49417">
    <property type="entry name" value="p53-like transcription factors"/>
    <property type="match status" value="1"/>
</dbReference>
<evidence type="ECO:0000256" key="11">
    <source>
        <dbReference type="ARBA" id="ARBA00023242"/>
    </source>
</evidence>
<feature type="region of interest" description="Disordered" evidence="15">
    <location>
        <begin position="1799"/>
        <end position="1872"/>
    </location>
</feature>
<feature type="region of interest" description="Disordered" evidence="15">
    <location>
        <begin position="606"/>
        <end position="633"/>
    </location>
</feature>
<dbReference type="GO" id="GO:0046983">
    <property type="term" value="F:protein dimerization activity"/>
    <property type="evidence" value="ECO:0007669"/>
    <property type="project" value="InterPro"/>
</dbReference>
<keyword evidence="4" id="KW-1017">Isopeptide bond</keyword>
<evidence type="ECO:0000256" key="5">
    <source>
        <dbReference type="ARBA" id="ARBA00022553"/>
    </source>
</evidence>
<dbReference type="SMART" id="SM00353">
    <property type="entry name" value="HLH"/>
    <property type="match status" value="1"/>
</dbReference>
<evidence type="ECO:0000256" key="8">
    <source>
        <dbReference type="ARBA" id="ARBA00023054"/>
    </source>
</evidence>
<evidence type="ECO:0000256" key="6">
    <source>
        <dbReference type="ARBA" id="ARBA00022843"/>
    </source>
</evidence>
<keyword evidence="10" id="KW-0804">Transcription</keyword>
<dbReference type="InterPro" id="IPR037935">
    <property type="entry name" value="MAX_gene-associated_bHLHzip"/>
</dbReference>
<dbReference type="GeneID" id="113410152"/>
<name>A0A6J1TXS9_9SAUR</name>
<dbReference type="InterPro" id="IPR046360">
    <property type="entry name" value="T-box_DNA-bd"/>
</dbReference>
<dbReference type="InterPro" id="IPR001699">
    <property type="entry name" value="TF_T-box"/>
</dbReference>
<dbReference type="Pfam" id="PF00907">
    <property type="entry name" value="T-box"/>
    <property type="match status" value="1"/>
</dbReference>
<evidence type="ECO:0000256" key="10">
    <source>
        <dbReference type="ARBA" id="ARBA00023163"/>
    </source>
</evidence>
<dbReference type="GO" id="GO:0045893">
    <property type="term" value="P:positive regulation of DNA-templated transcription"/>
    <property type="evidence" value="ECO:0007669"/>
    <property type="project" value="InterPro"/>
</dbReference>